<dbReference type="Proteomes" id="UP000693738">
    <property type="component" value="Unassembled WGS sequence"/>
</dbReference>
<keyword evidence="3" id="KW-0964">Secreted</keyword>
<keyword evidence="4 13" id="KW-0732">Signal</keyword>
<comment type="subcellular location">
    <subcellularLocation>
        <location evidence="2">Secreted</location>
    </subcellularLocation>
</comment>
<evidence type="ECO:0000313" key="16">
    <source>
        <dbReference type="EMBL" id="CAG7558801.1"/>
    </source>
</evidence>
<dbReference type="PANTHER" id="PTHR33353:SF11">
    <property type="entry name" value="GLYCOSYLHYDROLASE FAMILY 61-7 PROTEIN"/>
    <property type="match status" value="1"/>
</dbReference>
<gene>
    <name evidence="16" type="ORF">FEQUK3_LOCUS4528</name>
</gene>
<comment type="catalytic activity">
    <reaction evidence="10">
        <text>[(1-&gt;4)-beta-D-glucosyl]n+m + reduced acceptor + O2 = 4-dehydro-beta-D-glucosyl-[(1-&gt;4)-beta-D-glucosyl]n-1 + [(1-&gt;4)-beta-D-glucosyl]m + acceptor + H2O.</text>
        <dbReference type="EC" id="1.14.99.56"/>
    </reaction>
</comment>
<protein>
    <recommendedName>
        <fullName evidence="11">lytic cellulose monooxygenase (C4-dehydrogenating)</fullName>
        <ecNumber evidence="11">1.14.99.56</ecNumber>
    </recommendedName>
</protein>
<feature type="compositionally biased region" description="Polar residues" evidence="12">
    <location>
        <begin position="234"/>
        <end position="262"/>
    </location>
</feature>
<dbReference type="EC" id="1.14.99.56" evidence="11"/>
<dbReference type="GO" id="GO:0030245">
    <property type="term" value="P:cellulose catabolic process"/>
    <property type="evidence" value="ECO:0007669"/>
    <property type="project" value="UniProtKB-KW"/>
</dbReference>
<evidence type="ECO:0000256" key="7">
    <source>
        <dbReference type="ARBA" id="ARBA00023277"/>
    </source>
</evidence>
<feature type="domain" description="Auxiliary Activity family 9 catalytic" evidence="15">
    <location>
        <begin position="20"/>
        <end position="213"/>
    </location>
</feature>
<evidence type="ECO:0000256" key="1">
    <source>
        <dbReference type="ARBA" id="ARBA00001973"/>
    </source>
</evidence>
<evidence type="ECO:0000256" key="5">
    <source>
        <dbReference type="ARBA" id="ARBA00023001"/>
    </source>
</evidence>
<feature type="domain" description="CBM1" evidence="14">
    <location>
        <begin position="268"/>
        <end position="285"/>
    </location>
</feature>
<keyword evidence="7" id="KW-0119">Carbohydrate metabolism</keyword>
<dbReference type="Pfam" id="PF03443">
    <property type="entry name" value="AA9"/>
    <property type="match status" value="1"/>
</dbReference>
<evidence type="ECO:0000256" key="10">
    <source>
        <dbReference type="ARBA" id="ARBA00045077"/>
    </source>
</evidence>
<organism evidence="16 17">
    <name type="scientific">Fusarium equiseti</name>
    <name type="common">Fusarium scirpi</name>
    <dbReference type="NCBI Taxonomy" id="61235"/>
    <lineage>
        <taxon>Eukaryota</taxon>
        <taxon>Fungi</taxon>
        <taxon>Dikarya</taxon>
        <taxon>Ascomycota</taxon>
        <taxon>Pezizomycotina</taxon>
        <taxon>Sordariomycetes</taxon>
        <taxon>Hypocreomycetidae</taxon>
        <taxon>Hypocreales</taxon>
        <taxon>Nectriaceae</taxon>
        <taxon>Fusarium</taxon>
        <taxon>Fusarium incarnatum-equiseti species complex</taxon>
    </lineage>
</organism>
<keyword evidence="8" id="KW-0624">Polysaccharide degradation</keyword>
<feature type="signal peptide" evidence="13">
    <location>
        <begin position="1"/>
        <end position="19"/>
    </location>
</feature>
<evidence type="ECO:0000256" key="2">
    <source>
        <dbReference type="ARBA" id="ARBA00004613"/>
    </source>
</evidence>
<dbReference type="PANTHER" id="PTHR33353">
    <property type="entry name" value="PUTATIVE (AFU_ORTHOLOGUE AFUA_1G12560)-RELATED"/>
    <property type="match status" value="1"/>
</dbReference>
<accession>A0A8J2N9V3</accession>
<evidence type="ECO:0000256" key="9">
    <source>
        <dbReference type="ARBA" id="ARBA00044502"/>
    </source>
</evidence>
<feature type="non-terminal residue" evidence="16">
    <location>
        <position position="1"/>
    </location>
</feature>
<evidence type="ECO:0000259" key="14">
    <source>
        <dbReference type="Pfam" id="PF00734"/>
    </source>
</evidence>
<dbReference type="InterPro" id="IPR049892">
    <property type="entry name" value="AA9"/>
</dbReference>
<dbReference type="Pfam" id="PF00734">
    <property type="entry name" value="CBM_1"/>
    <property type="match status" value="1"/>
</dbReference>
<keyword evidence="6" id="KW-1015">Disulfide bond</keyword>
<name>A0A8J2N9V3_FUSEQ</name>
<evidence type="ECO:0000256" key="13">
    <source>
        <dbReference type="SAM" id="SignalP"/>
    </source>
</evidence>
<dbReference type="GO" id="GO:0030248">
    <property type="term" value="F:cellulose binding"/>
    <property type="evidence" value="ECO:0007669"/>
    <property type="project" value="InterPro"/>
</dbReference>
<feature type="region of interest" description="Disordered" evidence="12">
    <location>
        <begin position="225"/>
        <end position="262"/>
    </location>
</feature>
<proteinExistence type="inferred from homology"/>
<comment type="similarity">
    <text evidence="9">Belongs to the polysaccharide monooxygenase AA9 family.</text>
</comment>
<dbReference type="InterPro" id="IPR000254">
    <property type="entry name" value="CBD"/>
</dbReference>
<comment type="caution">
    <text evidence="16">The sequence shown here is derived from an EMBL/GenBank/DDBJ whole genome shotgun (WGS) entry which is preliminary data.</text>
</comment>
<evidence type="ECO:0000256" key="12">
    <source>
        <dbReference type="SAM" id="MobiDB-lite"/>
    </source>
</evidence>
<dbReference type="GO" id="GO:0005576">
    <property type="term" value="C:extracellular region"/>
    <property type="evidence" value="ECO:0007669"/>
    <property type="project" value="UniProtKB-SubCell"/>
</dbReference>
<feature type="chain" id="PRO_5035298365" description="lytic cellulose monooxygenase (C4-dehydrogenating)" evidence="13">
    <location>
        <begin position="20"/>
        <end position="609"/>
    </location>
</feature>
<dbReference type="EMBL" id="CAJSTJ010000126">
    <property type="protein sequence ID" value="CAG7558801.1"/>
    <property type="molecule type" value="Genomic_DNA"/>
</dbReference>
<keyword evidence="5" id="KW-0136">Cellulose degradation</keyword>
<comment type="cofactor">
    <cofactor evidence="1">
        <name>Cu(2+)</name>
        <dbReference type="ChEBI" id="CHEBI:29036"/>
    </cofactor>
</comment>
<dbReference type="CDD" id="cd21175">
    <property type="entry name" value="LPMO_AA9"/>
    <property type="match status" value="1"/>
</dbReference>
<evidence type="ECO:0000256" key="6">
    <source>
        <dbReference type="ARBA" id="ARBA00023157"/>
    </source>
</evidence>
<dbReference type="AlphaFoldDB" id="A0A8J2N9V3"/>
<reference evidence="16" key="1">
    <citation type="submission" date="2021-05" db="EMBL/GenBank/DDBJ databases">
        <authorList>
            <person name="Khan N."/>
        </authorList>
    </citation>
    <scope>NUCLEOTIDE SEQUENCE</scope>
</reference>
<evidence type="ECO:0000256" key="8">
    <source>
        <dbReference type="ARBA" id="ARBA00023326"/>
    </source>
</evidence>
<evidence type="ECO:0000256" key="11">
    <source>
        <dbReference type="ARBA" id="ARBA00047174"/>
    </source>
</evidence>
<evidence type="ECO:0000256" key="3">
    <source>
        <dbReference type="ARBA" id="ARBA00022525"/>
    </source>
</evidence>
<evidence type="ECO:0000259" key="15">
    <source>
        <dbReference type="Pfam" id="PF03443"/>
    </source>
</evidence>
<dbReference type="InterPro" id="IPR005103">
    <property type="entry name" value="AA9_LPMO"/>
</dbReference>
<sequence>MKIAASFAAAVALAQSASAHYIFQQLSVGSTKYPVFQYIRQNSNYNSPVTDLASNDLRCNVGASGTNTQTVAVKAGDSITFSLDTAVYHQGPISVYMSKAPSSAASYDGSGNWFKIKDWGPTFSGDSSSWPMYLSYTFNLPACIANGEYLLRIQSMGIHNPYPAGDPQFYISCAQISVSGGGSVTPGNQVKIPGFIKATDPGYTANIYANFKSYTIPGPSVFSCNGAPGGDDGGSTNPPTTTLQTSARPSSSTQNPPTNTQPGNCASLWGQCGGSGWSGPNCCATVSPTSASTIMDVPRLPPVPPELQTIIWRLVLRDDRPGVHVFGYCNVPNNGNANNGLSTNISTGISTYTVDRALWFICHESWRVVSRHFVEQASCRHPLLLLEPLAGQGPLAYNPNQLIYPSTYFSDDGPRQGLMGAPSRDLFIFHMEQFRDPARGPITPQHLQGVIPRTVEHVGIEFNPAWYDEENDTARFMDDENFRNMWRMIRGQEVYVNLWIIDTSLKRKNDAPALDNDLFNFYARGKKFPQVVVDFEYQVPTEELLEDWDYIQPAGRTRPSSMAFVRALWEHRWTFDQLLRNDPDFMGDPEEEHPFVGLLGWEELSIEEA</sequence>
<evidence type="ECO:0000313" key="17">
    <source>
        <dbReference type="Proteomes" id="UP000693738"/>
    </source>
</evidence>
<evidence type="ECO:0000256" key="4">
    <source>
        <dbReference type="ARBA" id="ARBA00022729"/>
    </source>
</evidence>